<reference evidence="13" key="1">
    <citation type="submission" date="2022-01" db="EMBL/GenBank/DDBJ databases">
        <authorList>
            <person name="King R."/>
        </authorList>
    </citation>
    <scope>NUCLEOTIDE SEQUENCE</scope>
</reference>
<comment type="pathway">
    <text evidence="7">Protein modification.</text>
</comment>
<feature type="signal peptide" evidence="11">
    <location>
        <begin position="1"/>
        <end position="19"/>
    </location>
</feature>
<gene>
    <name evidence="13" type="ORF">NEZAVI_LOCUS6342</name>
</gene>
<comment type="catalytic activity">
    <reaction evidence="9">
        <text>L-seryl-[EGF-like domain protein] + UDP-alpha-D-xylose = 3-O-(beta-D-xylosyl)-L-seryl-[EGF-like domain protein] + UDP + H(+)</text>
        <dbReference type="Rhea" id="RHEA:62016"/>
        <dbReference type="Rhea" id="RHEA-COMP:16010"/>
        <dbReference type="Rhea" id="RHEA-COMP:16011"/>
        <dbReference type="ChEBI" id="CHEBI:15378"/>
        <dbReference type="ChEBI" id="CHEBI:29999"/>
        <dbReference type="ChEBI" id="CHEBI:57632"/>
        <dbReference type="ChEBI" id="CHEBI:58223"/>
        <dbReference type="ChEBI" id="CHEBI:132085"/>
    </reaction>
</comment>
<dbReference type="InterPro" id="IPR006598">
    <property type="entry name" value="CAP10"/>
</dbReference>
<evidence type="ECO:0000256" key="3">
    <source>
        <dbReference type="ARBA" id="ARBA00022676"/>
    </source>
</evidence>
<proteinExistence type="inferred from homology"/>
<dbReference type="GO" id="GO:0046527">
    <property type="term" value="F:glucosyltransferase activity"/>
    <property type="evidence" value="ECO:0007669"/>
    <property type="project" value="TreeGrafter"/>
</dbReference>
<dbReference type="SUPFAM" id="SSF81296">
    <property type="entry name" value="E set domains"/>
    <property type="match status" value="1"/>
</dbReference>
<dbReference type="AlphaFoldDB" id="A0A9P0MI44"/>
<dbReference type="InterPro" id="IPR013783">
    <property type="entry name" value="Ig-like_fold"/>
</dbReference>
<feature type="chain" id="PRO_5040363774" description="Glycosyl transferase CAP10 domain-containing protein" evidence="11">
    <location>
        <begin position="20"/>
        <end position="491"/>
    </location>
</feature>
<dbReference type="PANTHER" id="PTHR12203:SF122">
    <property type="entry name" value="GLYCOSYL TRANSFERASE CAP10 DOMAIN-CONTAINING PROTEIN"/>
    <property type="match status" value="1"/>
</dbReference>
<evidence type="ECO:0000256" key="6">
    <source>
        <dbReference type="ARBA" id="ARBA00023180"/>
    </source>
</evidence>
<dbReference type="PANTHER" id="PTHR12203">
    <property type="entry name" value="KDEL LYS-ASP-GLU-LEU CONTAINING - RELATED"/>
    <property type="match status" value="1"/>
</dbReference>
<comment type="similarity">
    <text evidence="2">Belongs to the KDELC family.</text>
</comment>
<dbReference type="InterPro" id="IPR017868">
    <property type="entry name" value="Filamin/ABP280_repeat-like"/>
</dbReference>
<dbReference type="OrthoDB" id="541052at2759"/>
<comment type="function">
    <text evidence="8">Protein O-glucosyltransferase. Catalyzes the reaction that attaches glucose through an O-glycosidic linkage to a conserved serine residue found in the consensus sequence C-X-S-X-[PA]-C in epidermal growth factor-like repeats. Regulates Notch signaling by glucosylating Notch in the ER, glucosylation is required for the correct folding and cleavage of Notch.</text>
</comment>
<evidence type="ECO:0000256" key="10">
    <source>
        <dbReference type="ARBA" id="ARBA00049246"/>
    </source>
</evidence>
<dbReference type="Proteomes" id="UP001152798">
    <property type="component" value="Chromosome 3"/>
</dbReference>
<dbReference type="Gene3D" id="2.60.40.10">
    <property type="entry name" value="Immunoglobulins"/>
    <property type="match status" value="1"/>
</dbReference>
<evidence type="ECO:0000256" key="2">
    <source>
        <dbReference type="ARBA" id="ARBA00006063"/>
    </source>
</evidence>
<accession>A0A9P0MI44</accession>
<dbReference type="InterPro" id="IPR014756">
    <property type="entry name" value="Ig_E-set"/>
</dbReference>
<comment type="subcellular location">
    <subcellularLocation>
        <location evidence="1">Endoplasmic reticulum lumen</location>
    </subcellularLocation>
</comment>
<evidence type="ECO:0000256" key="7">
    <source>
        <dbReference type="ARBA" id="ARBA00043952"/>
    </source>
</evidence>
<dbReference type="Pfam" id="PF00630">
    <property type="entry name" value="Filamin"/>
    <property type="match status" value="1"/>
</dbReference>
<sequence>MDIKIFIILSVLFISQCFAEDLNLLIHGPGLQPDKVVLPARYFYVQFPDKIPDETLSIRTLNVSFRGASKEQRPCHIWHQVLYTNDNSAIVRYRLYETCYDLVISVKFNSNHVSGSPFFFKGPILHEDCNCPEKDITRWLADYGCREVHKKIVSDLSKFTNVNFEKFHEKAVKRFNNSLSSSVCHYVIKSNKIYRSCYGQHIGFKVFMDGILLSLTRKVVFPDFEIFTNLGDWPLMQKDNKNNFPMFSWCGSHDTVDIVMPTYDITDSSLENMGRVSLDMLSVQGNIEKNWDKKVNMAFWRGRDASLERLKLIEISRKFPDLINASLTNFFFFRDKEDKYGPKVEHVSFFKFFDYKYQLNLDGTVAAYRFPYLLAGDSVVFKQDSKYYEHFYDDLQPWKHYIPVKSNLENLIERLKWALENDGKAKEIAEVGQMYARNNLLPRDIFCYHAHLFNEWSKKLESPVTVRNGMEYIPQKSTKGCVCEQSKKDEL</sequence>
<dbReference type="Pfam" id="PF05686">
    <property type="entry name" value="Glyco_transf_90"/>
    <property type="match status" value="1"/>
</dbReference>
<keyword evidence="3" id="KW-0328">Glycosyltransferase</keyword>
<protein>
    <recommendedName>
        <fullName evidence="12">Glycosyl transferase CAP10 domain-containing protein</fullName>
    </recommendedName>
</protein>
<evidence type="ECO:0000313" key="14">
    <source>
        <dbReference type="Proteomes" id="UP001152798"/>
    </source>
</evidence>
<dbReference type="SMART" id="SM00672">
    <property type="entry name" value="CAP10"/>
    <property type="match status" value="1"/>
</dbReference>
<keyword evidence="3" id="KW-0808">Transferase</keyword>
<keyword evidence="14" id="KW-1185">Reference proteome</keyword>
<name>A0A9P0MI44_NEZVI</name>
<dbReference type="InterPro" id="IPR051091">
    <property type="entry name" value="O-Glucosyltr/Glycosyltrsf_90"/>
</dbReference>
<organism evidence="13 14">
    <name type="scientific">Nezara viridula</name>
    <name type="common">Southern green stink bug</name>
    <name type="synonym">Cimex viridulus</name>
    <dbReference type="NCBI Taxonomy" id="85310"/>
    <lineage>
        <taxon>Eukaryota</taxon>
        <taxon>Metazoa</taxon>
        <taxon>Ecdysozoa</taxon>
        <taxon>Arthropoda</taxon>
        <taxon>Hexapoda</taxon>
        <taxon>Insecta</taxon>
        <taxon>Pterygota</taxon>
        <taxon>Neoptera</taxon>
        <taxon>Paraneoptera</taxon>
        <taxon>Hemiptera</taxon>
        <taxon>Heteroptera</taxon>
        <taxon>Panheteroptera</taxon>
        <taxon>Pentatomomorpha</taxon>
        <taxon>Pentatomoidea</taxon>
        <taxon>Pentatomidae</taxon>
        <taxon>Pentatominae</taxon>
        <taxon>Nezara</taxon>
    </lineage>
</organism>
<evidence type="ECO:0000256" key="5">
    <source>
        <dbReference type="ARBA" id="ARBA00022824"/>
    </source>
</evidence>
<keyword evidence="5" id="KW-0256">Endoplasmic reticulum</keyword>
<feature type="domain" description="Glycosyl transferase CAP10" evidence="12">
    <location>
        <begin position="220"/>
        <end position="463"/>
    </location>
</feature>
<keyword evidence="4 11" id="KW-0732">Signal</keyword>
<evidence type="ECO:0000313" key="13">
    <source>
        <dbReference type="EMBL" id="CAH1396234.1"/>
    </source>
</evidence>
<evidence type="ECO:0000256" key="1">
    <source>
        <dbReference type="ARBA" id="ARBA00004319"/>
    </source>
</evidence>
<keyword evidence="6" id="KW-0325">Glycoprotein</keyword>
<evidence type="ECO:0000256" key="9">
    <source>
        <dbReference type="ARBA" id="ARBA00047553"/>
    </source>
</evidence>
<evidence type="ECO:0000256" key="8">
    <source>
        <dbReference type="ARBA" id="ARBA00045690"/>
    </source>
</evidence>
<evidence type="ECO:0000256" key="11">
    <source>
        <dbReference type="SAM" id="SignalP"/>
    </source>
</evidence>
<evidence type="ECO:0000256" key="4">
    <source>
        <dbReference type="ARBA" id="ARBA00022729"/>
    </source>
</evidence>
<comment type="catalytic activity">
    <reaction evidence="10">
        <text>L-seryl-[EGF-like domain protein] + UDP-alpha-D-glucose = 3-O-(beta-D-glucosyl)-L-seryl-[EGF-like domain protein] + UDP + H(+)</text>
        <dbReference type="Rhea" id="RHEA:58116"/>
        <dbReference type="Rhea" id="RHEA-COMP:14610"/>
        <dbReference type="Rhea" id="RHEA-COMP:16010"/>
        <dbReference type="ChEBI" id="CHEBI:15378"/>
        <dbReference type="ChEBI" id="CHEBI:29999"/>
        <dbReference type="ChEBI" id="CHEBI:58223"/>
        <dbReference type="ChEBI" id="CHEBI:58885"/>
        <dbReference type="ChEBI" id="CHEBI:140576"/>
    </reaction>
</comment>
<dbReference type="GO" id="GO:0005788">
    <property type="term" value="C:endoplasmic reticulum lumen"/>
    <property type="evidence" value="ECO:0007669"/>
    <property type="project" value="UniProtKB-SubCell"/>
</dbReference>
<dbReference type="EMBL" id="OV725079">
    <property type="protein sequence ID" value="CAH1396234.1"/>
    <property type="molecule type" value="Genomic_DNA"/>
</dbReference>
<evidence type="ECO:0000259" key="12">
    <source>
        <dbReference type="SMART" id="SM00672"/>
    </source>
</evidence>